<dbReference type="NCBIfam" id="NF006136">
    <property type="entry name" value="PRK08285.1"/>
    <property type="match status" value="1"/>
</dbReference>
<keyword evidence="3" id="KW-0169">Cobalamin biosynthesis</keyword>
<name>A0ABS3UW32_9ACTN</name>
<dbReference type="EMBL" id="JAGFNS010000031">
    <property type="protein sequence ID" value="MBO3742769.1"/>
    <property type="molecule type" value="Genomic_DNA"/>
</dbReference>
<evidence type="ECO:0000256" key="3">
    <source>
        <dbReference type="ARBA" id="ARBA00022573"/>
    </source>
</evidence>
<comment type="similarity">
    <text evidence="2">Belongs to the CobH/CbiC family.</text>
</comment>
<accession>A0ABS3UW32</accession>
<reference evidence="6 7" key="1">
    <citation type="submission" date="2021-03" db="EMBL/GenBank/DDBJ databases">
        <title>Actinoplanes flavus sp. nov., a novel actinomycete isolated from Coconut Palm rhizosphere soil.</title>
        <authorList>
            <person name="Luo X."/>
        </authorList>
    </citation>
    <scope>NUCLEOTIDE SEQUENCE [LARGE SCALE GENOMIC DNA]</scope>
    <source>
        <strain evidence="6 7">NEAU-H7</strain>
    </source>
</reference>
<dbReference type="PANTHER" id="PTHR43588">
    <property type="entry name" value="COBALT-PRECORRIN-8 METHYLMUTASE"/>
    <property type="match status" value="1"/>
</dbReference>
<dbReference type="SUPFAM" id="SSF63965">
    <property type="entry name" value="Precorrin-8X methylmutase CbiC/CobH"/>
    <property type="match status" value="1"/>
</dbReference>
<protein>
    <submittedName>
        <fullName evidence="6">Precorrin-8X methylmutase</fullName>
        <ecNumber evidence="6">5.4.99.61</ecNumber>
    </submittedName>
</protein>
<evidence type="ECO:0000313" key="7">
    <source>
        <dbReference type="Proteomes" id="UP000679690"/>
    </source>
</evidence>
<dbReference type="EC" id="5.4.99.61" evidence="6"/>
<keyword evidence="4 6" id="KW-0413">Isomerase</keyword>
<dbReference type="Gene3D" id="3.40.50.10230">
    <property type="entry name" value="Cobalamin biosynthesis CobH/CbiC, precorrin-8X methylmutase"/>
    <property type="match status" value="1"/>
</dbReference>
<dbReference type="GO" id="GO:0016993">
    <property type="term" value="F:precorrin-8X methylmutase activity"/>
    <property type="evidence" value="ECO:0007669"/>
    <property type="project" value="UniProtKB-EC"/>
</dbReference>
<keyword evidence="7" id="KW-1185">Reference proteome</keyword>
<sequence>MMEYVHDGAEIYRRSFATIRAEADLSGLPEDVSRVVVRMIHACGMVDLVKDVRFSPGVVTAARKALLDGAPILCDAEMVASGVTRSRLPAGNEVICTLRDPAVPGLAAAIGNTRSAAALDLWGDRLGGAVVAVGNAPTALFRLLEMVAAGAPRPAAVLGIPVGFIGAAESKEALAESGLEYLIVRGRRGGSAITAAAVNALASEAE</sequence>
<evidence type="ECO:0000313" key="6">
    <source>
        <dbReference type="EMBL" id="MBO3742769.1"/>
    </source>
</evidence>
<comment type="pathway">
    <text evidence="1">Cofactor biosynthesis; adenosylcobalamin biosynthesis.</text>
</comment>
<evidence type="ECO:0000256" key="2">
    <source>
        <dbReference type="ARBA" id="ARBA00009774"/>
    </source>
</evidence>
<dbReference type="InterPro" id="IPR036588">
    <property type="entry name" value="CobH/CbiC_sf"/>
</dbReference>
<dbReference type="Proteomes" id="UP000679690">
    <property type="component" value="Unassembled WGS sequence"/>
</dbReference>
<evidence type="ECO:0000256" key="1">
    <source>
        <dbReference type="ARBA" id="ARBA00004953"/>
    </source>
</evidence>
<dbReference type="PANTHER" id="PTHR43588:SF1">
    <property type="entry name" value="COBALT-PRECORRIN-8 METHYLMUTASE"/>
    <property type="match status" value="1"/>
</dbReference>
<organism evidence="6 7">
    <name type="scientific">Actinoplanes flavus</name>
    <dbReference type="NCBI Taxonomy" id="2820290"/>
    <lineage>
        <taxon>Bacteria</taxon>
        <taxon>Bacillati</taxon>
        <taxon>Actinomycetota</taxon>
        <taxon>Actinomycetes</taxon>
        <taxon>Micromonosporales</taxon>
        <taxon>Micromonosporaceae</taxon>
        <taxon>Actinoplanes</taxon>
    </lineage>
</organism>
<gene>
    <name evidence="6" type="ORF">J5X75_35195</name>
</gene>
<dbReference type="Pfam" id="PF02570">
    <property type="entry name" value="CbiC"/>
    <property type="match status" value="1"/>
</dbReference>
<feature type="domain" description="Cobalamin biosynthesis precorrin-8X methylmutase CobH/CbiC" evidence="5">
    <location>
        <begin position="10"/>
        <end position="203"/>
    </location>
</feature>
<dbReference type="InterPro" id="IPR003722">
    <property type="entry name" value="Cbl_synth_CobH/CbiC"/>
</dbReference>
<comment type="caution">
    <text evidence="6">The sequence shown here is derived from an EMBL/GenBank/DDBJ whole genome shotgun (WGS) entry which is preliminary data.</text>
</comment>
<proteinExistence type="inferred from homology"/>
<evidence type="ECO:0000256" key="4">
    <source>
        <dbReference type="ARBA" id="ARBA00023235"/>
    </source>
</evidence>
<evidence type="ECO:0000259" key="5">
    <source>
        <dbReference type="Pfam" id="PF02570"/>
    </source>
</evidence>